<evidence type="ECO:0000256" key="6">
    <source>
        <dbReference type="ARBA" id="ARBA00023136"/>
    </source>
</evidence>
<comment type="subcellular location">
    <subcellularLocation>
        <location evidence="1">Cell membrane</location>
        <topology evidence="1">Multi-pass membrane protein</topology>
    </subcellularLocation>
</comment>
<dbReference type="RefSeq" id="WP_343798016.1">
    <property type="nucleotide sequence ID" value="NZ_BAAADJ010000017.1"/>
</dbReference>
<feature type="transmembrane region" description="Helical" evidence="7">
    <location>
        <begin position="333"/>
        <end position="352"/>
    </location>
</feature>
<feature type="transmembrane region" description="Helical" evidence="7">
    <location>
        <begin position="235"/>
        <end position="252"/>
    </location>
</feature>
<evidence type="ECO:0000256" key="4">
    <source>
        <dbReference type="ARBA" id="ARBA00022692"/>
    </source>
</evidence>
<organism evidence="8 9">
    <name type="scientific">Bacillus carboniphilus</name>
    <dbReference type="NCBI Taxonomy" id="86663"/>
    <lineage>
        <taxon>Bacteria</taxon>
        <taxon>Bacillati</taxon>
        <taxon>Bacillota</taxon>
        <taxon>Bacilli</taxon>
        <taxon>Bacillales</taxon>
        <taxon>Bacillaceae</taxon>
        <taxon>Bacillus</taxon>
    </lineage>
</organism>
<keyword evidence="9" id="KW-1185">Reference proteome</keyword>
<feature type="transmembrane region" description="Helical" evidence="7">
    <location>
        <begin position="168"/>
        <end position="194"/>
    </location>
</feature>
<dbReference type="PANTHER" id="PTHR30106:SF2">
    <property type="entry name" value="UPF0324 INNER MEMBRANE PROTEIN YEIH"/>
    <property type="match status" value="1"/>
</dbReference>
<keyword evidence="6 7" id="KW-0472">Membrane</keyword>
<gene>
    <name evidence="8" type="ORF">GCM10008967_16170</name>
</gene>
<evidence type="ECO:0000256" key="5">
    <source>
        <dbReference type="ARBA" id="ARBA00022989"/>
    </source>
</evidence>
<keyword evidence="4 7" id="KW-0812">Transmembrane</keyword>
<feature type="transmembrane region" description="Helical" evidence="7">
    <location>
        <begin position="304"/>
        <end position="321"/>
    </location>
</feature>
<feature type="transmembrane region" description="Helical" evidence="7">
    <location>
        <begin position="47"/>
        <end position="66"/>
    </location>
</feature>
<feature type="transmembrane region" description="Helical" evidence="7">
    <location>
        <begin position="273"/>
        <end position="292"/>
    </location>
</feature>
<keyword evidence="3" id="KW-1003">Cell membrane</keyword>
<evidence type="ECO:0000256" key="3">
    <source>
        <dbReference type="ARBA" id="ARBA00022475"/>
    </source>
</evidence>
<feature type="transmembrane region" description="Helical" evidence="7">
    <location>
        <begin position="111"/>
        <end position="129"/>
    </location>
</feature>
<reference evidence="9" key="1">
    <citation type="journal article" date="2019" name="Int. J. Syst. Evol. Microbiol.">
        <title>The Global Catalogue of Microorganisms (GCM) 10K type strain sequencing project: providing services to taxonomists for standard genome sequencing and annotation.</title>
        <authorList>
            <consortium name="The Broad Institute Genomics Platform"/>
            <consortium name="The Broad Institute Genome Sequencing Center for Infectious Disease"/>
            <person name="Wu L."/>
            <person name="Ma J."/>
        </authorList>
    </citation>
    <scope>NUCLEOTIDE SEQUENCE [LARGE SCALE GENOMIC DNA]</scope>
    <source>
        <strain evidence="9">JCM 9731</strain>
    </source>
</reference>
<proteinExistence type="inferred from homology"/>
<comment type="similarity">
    <text evidence="2">Belongs to the UPF0324 family.</text>
</comment>
<dbReference type="Proteomes" id="UP001500782">
    <property type="component" value="Unassembled WGS sequence"/>
</dbReference>
<name>A0ABP3FWG9_9BACI</name>
<comment type="caution">
    <text evidence="8">The sequence shown here is derived from an EMBL/GenBank/DDBJ whole genome shotgun (WGS) entry which is preliminary data.</text>
</comment>
<evidence type="ECO:0000313" key="8">
    <source>
        <dbReference type="EMBL" id="GAA0326408.1"/>
    </source>
</evidence>
<keyword evidence="5 7" id="KW-1133">Transmembrane helix</keyword>
<evidence type="ECO:0000256" key="7">
    <source>
        <dbReference type="SAM" id="Phobius"/>
    </source>
</evidence>
<protein>
    <submittedName>
        <fullName evidence="8">Sulfate exporter family transporter</fullName>
    </submittedName>
</protein>
<dbReference type="InterPro" id="IPR018383">
    <property type="entry name" value="UPF0324_pro"/>
</dbReference>
<feature type="transmembrane region" description="Helical" evidence="7">
    <location>
        <begin position="141"/>
        <end position="162"/>
    </location>
</feature>
<dbReference type="Pfam" id="PF03601">
    <property type="entry name" value="Cons_hypoth698"/>
    <property type="match status" value="1"/>
</dbReference>
<evidence type="ECO:0000256" key="1">
    <source>
        <dbReference type="ARBA" id="ARBA00004651"/>
    </source>
</evidence>
<dbReference type="EMBL" id="BAAADJ010000017">
    <property type="protein sequence ID" value="GAA0326408.1"/>
    <property type="molecule type" value="Genomic_DNA"/>
</dbReference>
<evidence type="ECO:0000313" key="9">
    <source>
        <dbReference type="Proteomes" id="UP001500782"/>
    </source>
</evidence>
<evidence type="ECO:0000256" key="2">
    <source>
        <dbReference type="ARBA" id="ARBA00007977"/>
    </source>
</evidence>
<dbReference type="PANTHER" id="PTHR30106">
    <property type="entry name" value="INNER MEMBRANE PROTEIN YEIH-RELATED"/>
    <property type="match status" value="1"/>
</dbReference>
<sequence>MEARKEFEEAQPTPLLTEKRKKYIRGLVRGLVLTGVITIVADQITKLPFFSIMGIMIISILVGMCWRSLMGDQVNVNIGIGFSSKYLLRAGIILMGLRLNLQQIVDAGVGIIFIDVIVIIFTLSLMIYLGKLFKVDRHLAALIAVGTAVCGAAAIVAVSSVIKSKKEYTALAVACIAILGTIGALVYIFLYPFLTLDSESYGVLVGATLHELAHVIAASIPGEGASMDSALLTKLGRVALLIPVALVLGYLFTKRKDNTEFNSISTKLRNLPIPWFIFGFLAMSIVTTFQLIPVSLSNFLIETSVYLLAMAMAGLGLSINFSDFKKVGIKPVIVGVLGFIALSLIGPILLLLL</sequence>
<feature type="transmembrane region" description="Helical" evidence="7">
    <location>
        <begin position="23"/>
        <end position="41"/>
    </location>
</feature>
<accession>A0ABP3FWG9</accession>